<keyword evidence="4" id="KW-1185">Reference proteome</keyword>
<evidence type="ECO:0000256" key="1">
    <source>
        <dbReference type="ARBA" id="ARBA00023277"/>
    </source>
</evidence>
<dbReference type="InterPro" id="IPR050312">
    <property type="entry name" value="IolE/XylAMocC-like"/>
</dbReference>
<dbReference type="Pfam" id="PF01261">
    <property type="entry name" value="AP_endonuc_2"/>
    <property type="match status" value="1"/>
</dbReference>
<evidence type="ECO:0000259" key="2">
    <source>
        <dbReference type="Pfam" id="PF01261"/>
    </source>
</evidence>
<dbReference type="KEGG" id="aau:AAur_3698"/>
<organism evidence="3 4">
    <name type="scientific">Paenarthrobacter aurescens (strain TC1)</name>
    <dbReference type="NCBI Taxonomy" id="290340"/>
    <lineage>
        <taxon>Bacteria</taxon>
        <taxon>Bacillati</taxon>
        <taxon>Actinomycetota</taxon>
        <taxon>Actinomycetes</taxon>
        <taxon>Micrococcales</taxon>
        <taxon>Micrococcaceae</taxon>
        <taxon>Paenarthrobacter</taxon>
    </lineage>
</organism>
<dbReference type="AlphaFoldDB" id="A1RAX1"/>
<dbReference type="RefSeq" id="WP_011776309.1">
    <property type="nucleotide sequence ID" value="NC_008711.1"/>
</dbReference>
<dbReference type="eggNOG" id="COG1082">
    <property type="taxonomic scope" value="Bacteria"/>
</dbReference>
<evidence type="ECO:0000313" key="3">
    <source>
        <dbReference type="EMBL" id="ABM07317.1"/>
    </source>
</evidence>
<dbReference type="SUPFAM" id="SSF51658">
    <property type="entry name" value="Xylose isomerase-like"/>
    <property type="match status" value="1"/>
</dbReference>
<feature type="domain" description="Xylose isomerase-like TIM barrel" evidence="2">
    <location>
        <begin position="29"/>
        <end position="232"/>
    </location>
</feature>
<accession>A1RAX1</accession>
<keyword evidence="3" id="KW-0255">Endonuclease</keyword>
<keyword evidence="3" id="KW-0540">Nuclease</keyword>
<keyword evidence="1" id="KW-0119">Carbohydrate metabolism</keyword>
<dbReference type="Proteomes" id="UP000000637">
    <property type="component" value="Chromosome"/>
</dbReference>
<dbReference type="Gene3D" id="3.20.20.150">
    <property type="entry name" value="Divalent-metal-dependent TIM barrel enzymes"/>
    <property type="match status" value="1"/>
</dbReference>
<reference evidence="3 4" key="1">
    <citation type="journal article" date="2006" name="PLoS Genet.">
        <title>Secrets of soil survival revealed by the genome sequence of Arthrobacter aurescens TC1.</title>
        <authorList>
            <person name="Mongodin E.F."/>
            <person name="Shapir N."/>
            <person name="Daugherty S.C."/>
            <person name="DeBoy R.T."/>
            <person name="Emerson J.B."/>
            <person name="Shvartzbeyn A."/>
            <person name="Radune D."/>
            <person name="Vamathevan J."/>
            <person name="Riggs F."/>
            <person name="Grinberg V."/>
            <person name="Khouri H."/>
            <person name="Wackett L.P."/>
            <person name="Nelson K.E."/>
            <person name="Sadowsky M.J."/>
        </authorList>
    </citation>
    <scope>NUCLEOTIDE SEQUENCE [LARGE SCALE GENOMIC DNA]</scope>
    <source>
        <strain evidence="3 4">TC1</strain>
    </source>
</reference>
<name>A1RAX1_PAEAT</name>
<dbReference type="PANTHER" id="PTHR12110">
    <property type="entry name" value="HYDROXYPYRUVATE ISOMERASE"/>
    <property type="match status" value="1"/>
</dbReference>
<keyword evidence="3" id="KW-0378">Hydrolase</keyword>
<sequence length="257" mass="27824">MIDLTTLADLTPGICSVTLRSHGIDDVVRISSDAGLAGIEWGTDVHVSDPGSAAHAREATEAAGLSVLSLGSYYRCGAFGDFTRDLDLAAALGAPRVRVWAGELGSADASQEHWDAIVKDTRRIADLASERGIAIAFEYHGRTLTDSPATTLELLNQVNHANVGTYWQPAVGLSDKQALESLHEVLPHLVGVHCFSWGPQAERFPLRNRKLLWQTVTDVLRGNGKDMDIMLEFVEDDLPDNVLNDAAFLHTITLGED</sequence>
<dbReference type="PANTHER" id="PTHR12110:SF41">
    <property type="entry name" value="INOSOSE DEHYDRATASE"/>
    <property type="match status" value="1"/>
</dbReference>
<dbReference type="OrthoDB" id="9815124at2"/>
<dbReference type="HOGENOM" id="CLU_070551_0_0_11"/>
<dbReference type="GO" id="GO:0004519">
    <property type="term" value="F:endonuclease activity"/>
    <property type="evidence" value="ECO:0007669"/>
    <property type="project" value="UniProtKB-KW"/>
</dbReference>
<evidence type="ECO:0000313" key="4">
    <source>
        <dbReference type="Proteomes" id="UP000000637"/>
    </source>
</evidence>
<gene>
    <name evidence="3" type="ordered locus">AAur_3698</name>
</gene>
<dbReference type="EMBL" id="CP000474">
    <property type="protein sequence ID" value="ABM07317.1"/>
    <property type="molecule type" value="Genomic_DNA"/>
</dbReference>
<dbReference type="STRING" id="290340.AAur_3698"/>
<dbReference type="InterPro" id="IPR013022">
    <property type="entry name" value="Xyl_isomerase-like_TIM-brl"/>
</dbReference>
<dbReference type="InterPro" id="IPR036237">
    <property type="entry name" value="Xyl_isomerase-like_sf"/>
</dbReference>
<protein>
    <submittedName>
        <fullName evidence="3">AP endonuclease, family 2 protein</fullName>
    </submittedName>
</protein>
<proteinExistence type="predicted"/>